<feature type="zinc finger region" description="C3H1-type" evidence="1">
    <location>
        <begin position="620"/>
        <end position="647"/>
    </location>
</feature>
<dbReference type="OrthoDB" id="265169at2759"/>
<feature type="region of interest" description="Disordered" evidence="2">
    <location>
        <begin position="823"/>
        <end position="875"/>
    </location>
</feature>
<dbReference type="PANTHER" id="PTHR37035:SF2">
    <property type="entry name" value="C3H1-TYPE DOMAIN-CONTAINING PROTEIN"/>
    <property type="match status" value="1"/>
</dbReference>
<evidence type="ECO:0000313" key="5">
    <source>
        <dbReference type="Proteomes" id="UP000037923"/>
    </source>
</evidence>
<evidence type="ECO:0000256" key="1">
    <source>
        <dbReference type="PROSITE-ProRule" id="PRU00723"/>
    </source>
</evidence>
<feature type="compositionally biased region" description="Polar residues" evidence="2">
    <location>
        <begin position="859"/>
        <end position="869"/>
    </location>
</feature>
<dbReference type="OMA" id="WNDFSTH"/>
<dbReference type="GO" id="GO:0008270">
    <property type="term" value="F:zinc ion binding"/>
    <property type="evidence" value="ECO:0007669"/>
    <property type="project" value="UniProtKB-KW"/>
</dbReference>
<feature type="region of interest" description="Disordered" evidence="2">
    <location>
        <begin position="995"/>
        <end position="1043"/>
    </location>
</feature>
<dbReference type="RefSeq" id="XP_015664125.1">
    <property type="nucleotide sequence ID" value="XM_015796117.1"/>
</dbReference>
<name>A0A0M9G9Z8_LEPPY</name>
<feature type="compositionally biased region" description="Polar residues" evidence="2">
    <location>
        <begin position="923"/>
        <end position="934"/>
    </location>
</feature>
<keyword evidence="1" id="KW-0479">Metal-binding</keyword>
<feature type="compositionally biased region" description="Polar residues" evidence="2">
    <location>
        <begin position="1010"/>
        <end position="1032"/>
    </location>
</feature>
<protein>
    <recommendedName>
        <fullName evidence="3">C3H1-type domain-containing protein</fullName>
    </recommendedName>
</protein>
<feature type="region of interest" description="Disordered" evidence="2">
    <location>
        <begin position="58"/>
        <end position="109"/>
    </location>
</feature>
<dbReference type="Proteomes" id="UP000037923">
    <property type="component" value="Unassembled WGS sequence"/>
</dbReference>
<feature type="compositionally biased region" description="Polar residues" evidence="2">
    <location>
        <begin position="1"/>
        <end position="11"/>
    </location>
</feature>
<feature type="region of interest" description="Disordered" evidence="2">
    <location>
        <begin position="463"/>
        <end position="528"/>
    </location>
</feature>
<feature type="compositionally biased region" description="Polar residues" evidence="2">
    <location>
        <begin position="60"/>
        <end position="79"/>
    </location>
</feature>
<feature type="region of interest" description="Disordered" evidence="2">
    <location>
        <begin position="1"/>
        <end position="23"/>
    </location>
</feature>
<evidence type="ECO:0000259" key="3">
    <source>
        <dbReference type="PROSITE" id="PS50103"/>
    </source>
</evidence>
<accession>A0A0M9G9Z8</accession>
<dbReference type="SMART" id="SM00356">
    <property type="entry name" value="ZnF_C3H1"/>
    <property type="match status" value="2"/>
</dbReference>
<evidence type="ECO:0000313" key="4">
    <source>
        <dbReference type="EMBL" id="KPA85686.1"/>
    </source>
</evidence>
<reference evidence="4 5" key="1">
    <citation type="submission" date="2015-07" db="EMBL/GenBank/DDBJ databases">
        <title>High-quality genome of monoxenous trypanosomatid Leptomonas pyrrhocoris.</title>
        <authorList>
            <person name="Flegontov P."/>
            <person name="Butenko A."/>
            <person name="Firsov S."/>
            <person name="Vlcek C."/>
            <person name="Logacheva M.D."/>
            <person name="Field M."/>
            <person name="Filatov D."/>
            <person name="Flegontova O."/>
            <person name="Gerasimov E."/>
            <person name="Jackson A.P."/>
            <person name="Kelly S."/>
            <person name="Opperdoes F."/>
            <person name="O'Reilly A."/>
            <person name="Votypka J."/>
            <person name="Yurchenko V."/>
            <person name="Lukes J."/>
        </authorList>
    </citation>
    <scope>NUCLEOTIDE SEQUENCE [LARGE SCALE GENOMIC DNA]</scope>
    <source>
        <strain evidence="4">H10</strain>
    </source>
</reference>
<dbReference type="InterPro" id="IPR000571">
    <property type="entry name" value="Znf_CCCH"/>
</dbReference>
<feature type="compositionally biased region" description="Polar residues" evidence="2">
    <location>
        <begin position="330"/>
        <end position="342"/>
    </location>
</feature>
<dbReference type="PANTHER" id="PTHR37035">
    <property type="entry name" value="C3H1-TYPE DOMAIN-CONTAINING PROTEIN-RELATED"/>
    <property type="match status" value="1"/>
</dbReference>
<feature type="compositionally biased region" description="Basic residues" evidence="2">
    <location>
        <begin position="499"/>
        <end position="508"/>
    </location>
</feature>
<dbReference type="VEuPathDB" id="TriTrypDB:LpyrH10_01_0710"/>
<feature type="domain" description="C3H1-type" evidence="3">
    <location>
        <begin position="620"/>
        <end position="647"/>
    </location>
</feature>
<evidence type="ECO:0000256" key="2">
    <source>
        <dbReference type="SAM" id="MobiDB-lite"/>
    </source>
</evidence>
<feature type="domain" description="C3H1-type" evidence="3">
    <location>
        <begin position="718"/>
        <end position="745"/>
    </location>
</feature>
<feature type="region of interest" description="Disordered" evidence="2">
    <location>
        <begin position="965"/>
        <end position="984"/>
    </location>
</feature>
<feature type="compositionally biased region" description="Polar residues" evidence="2">
    <location>
        <begin position="308"/>
        <end position="320"/>
    </location>
</feature>
<dbReference type="PROSITE" id="PS50103">
    <property type="entry name" value="ZF_C3H1"/>
    <property type="match status" value="2"/>
</dbReference>
<feature type="zinc finger region" description="C3H1-type" evidence="1">
    <location>
        <begin position="718"/>
        <end position="745"/>
    </location>
</feature>
<keyword evidence="5" id="KW-1185">Reference proteome</keyword>
<organism evidence="4 5">
    <name type="scientific">Leptomonas pyrrhocoris</name>
    <name type="common">Firebug parasite</name>
    <dbReference type="NCBI Taxonomy" id="157538"/>
    <lineage>
        <taxon>Eukaryota</taxon>
        <taxon>Discoba</taxon>
        <taxon>Euglenozoa</taxon>
        <taxon>Kinetoplastea</taxon>
        <taxon>Metakinetoplastina</taxon>
        <taxon>Trypanosomatida</taxon>
        <taxon>Trypanosomatidae</taxon>
        <taxon>Leishmaniinae</taxon>
        <taxon>Leptomonas</taxon>
    </lineage>
</organism>
<gene>
    <name evidence="4" type="ORF">ABB37_00071</name>
</gene>
<keyword evidence="1" id="KW-0862">Zinc</keyword>
<proteinExistence type="predicted"/>
<comment type="caution">
    <text evidence="4">The sequence shown here is derived from an EMBL/GenBank/DDBJ whole genome shotgun (WGS) entry which is preliminary data.</text>
</comment>
<feature type="compositionally biased region" description="Low complexity" evidence="2">
    <location>
        <begin position="469"/>
        <end position="486"/>
    </location>
</feature>
<feature type="compositionally biased region" description="Low complexity" evidence="2">
    <location>
        <begin position="972"/>
        <end position="981"/>
    </location>
</feature>
<feature type="region of interest" description="Disordered" evidence="2">
    <location>
        <begin position="303"/>
        <end position="345"/>
    </location>
</feature>
<feature type="region of interest" description="Disordered" evidence="2">
    <location>
        <begin position="763"/>
        <end position="792"/>
    </location>
</feature>
<dbReference type="AlphaFoldDB" id="A0A0M9G9Z8"/>
<dbReference type="EMBL" id="LGTL01000001">
    <property type="protein sequence ID" value="KPA85686.1"/>
    <property type="molecule type" value="Genomic_DNA"/>
</dbReference>
<dbReference type="GeneID" id="26900369"/>
<keyword evidence="1" id="KW-0863">Zinc-finger</keyword>
<dbReference type="InterPro" id="IPR053125">
    <property type="entry name" value="RNA-bd_mRNA_stabilization_reg"/>
</dbReference>
<sequence>MSWWNDLSTHRSAPVSGMEGTHRHVSSFASSPEYHGCTASSIAGSFCLNNGIASDEAPWGTSTTQSDAPSLWQTSNSAGVSDPLGLTESSPIWGPQLPQHLSTSPPPRSAGAFVPAASFVEKGMLGGVVRPLSGVDSRSSFNDSGVVLSTAVNGISATNVNVAGQRGADVENGHGGFRSAEEPLSGAAAAAAADGGAELVDQDSGDDDVLLYDDVDLGTISSLIASLQGNGALVGREGEASDMLRLHQRETNRHRTTTAAAALPRTFPVVVVDPASPAAGGQPASLQPRPRSLFADLMSNTRERELNRSGSGNTPSSPFGTSADGGGSANDRSSASCGSPFSSVEAKATGDTANIAPLHLTPSMLEGLLANFQTALKGRSDDTSAASPTPQMADTELLHLDRYGSPDAQDEMRTVPSTIESGQQAAEEVPLTCHGSPLMRSHVSSIVAHKLNIDGNLRGTPAPDSYRGVTAPASVSSSCSNPSTPVRQRGASVPSRWASSHHQRHPSRLSHERGASPDSSIDRFFSQASMPGTSYTPVQHFASTTAAEENAAEENATPHCHTRTESEISLPAVASTYNGGCALHHHVDQRGCINVVDPQRRKLHVPLSAIQTTKALNGRLKTPSLCLLFQSGRCRQGDNCYQVHVDPATVERLRVDMESMPCCCLLHGDCNCHLVDPASYEGRALCIAGQYNVPLSRVAYTAGLQRVLQGGATSVPVNPSVLCRLHGQPGGCRFGADCKFIHVCCSILNNELAHVMSSATAATNAPSTPAHQPQQPLRLGSSAPGSPSARTYPHALSNLVNFPLPNSSMLPATVAPHQAGAMPTGVPLSATGELSSSPPLHMQSALPLPGSGSPMPQELRQSNGSQVTGSPAAGPVGGALYNRNFISAPCQNGGSTTNGSSDNNNSGSLVSSANFSPMQFSQGMAPSVSGTYSSAGGLAKAAPTGPTNGAALPSQPSGSLFTVTTVQQSHNSPARSPAGRPAAPPTLLLQQQRTASIPGSPQPGYHLRTLSAQSTGPNPLPHSSSAMTQAPNRSGAGSPLNLGLPLARSMPNLCNGTGSYAALAGRSSGASSPMQQQQQQQRLYVQQINQDGTVTFVPVSMVQTLGC</sequence>
<feature type="region of interest" description="Disordered" evidence="2">
    <location>
        <begin position="923"/>
        <end position="958"/>
    </location>
</feature>